<dbReference type="EMBL" id="CABL01000017">
    <property type="protein sequence ID" value="CBH75891.1"/>
    <property type="molecule type" value="Genomic_DNA"/>
</dbReference>
<evidence type="ECO:0000313" key="2">
    <source>
        <dbReference type="EMBL" id="CBH75891.1"/>
    </source>
</evidence>
<reference evidence="2" key="1">
    <citation type="submission" date="2009-10" db="EMBL/GenBank/DDBJ databases">
        <title>Diversity of trophic interactions inside an arsenic-rich microbial ecosystem.</title>
        <authorList>
            <person name="Bertin P.N."/>
            <person name="Heinrich-Salmeron A."/>
            <person name="Pelletier E."/>
            <person name="Goulhen-Chollet F."/>
            <person name="Arsene-Ploetze F."/>
            <person name="Gallien S."/>
            <person name="Calteau A."/>
            <person name="Vallenet D."/>
            <person name="Casiot C."/>
            <person name="Chane-Woon-Ming B."/>
            <person name="Giloteaux L."/>
            <person name="Barakat M."/>
            <person name="Bonnefoy V."/>
            <person name="Bruneel O."/>
            <person name="Chandler M."/>
            <person name="Cleiss J."/>
            <person name="Duran R."/>
            <person name="Elbaz-Poulichet F."/>
            <person name="Fonknechten N."/>
            <person name="Lauga B."/>
            <person name="Mornico D."/>
            <person name="Ortet P."/>
            <person name="Schaeffer C."/>
            <person name="Siguier P."/>
            <person name="Alexander Thil Smith A."/>
            <person name="Van Dorsselaer A."/>
            <person name="Weissenbach J."/>
            <person name="Medigue C."/>
            <person name="Le Paslier D."/>
        </authorList>
    </citation>
    <scope>NUCLEOTIDE SEQUENCE</scope>
</reference>
<dbReference type="InterPro" id="IPR009875">
    <property type="entry name" value="PilZ_domain"/>
</dbReference>
<sequence>MASVNIQGSHAQQRRHARVEIALPVTLIVPGLELVVPAKALDLGGGGMRVSTRTDLPAGQHVVLRFSLPGDEERQLLVRGRVVLSFYDATAHLYAHGIAFTQYSAQDGTDIARYVASSSEPPRKP</sequence>
<dbReference type="Gene3D" id="2.40.10.220">
    <property type="entry name" value="predicted glycosyltransferase like domains"/>
    <property type="match status" value="1"/>
</dbReference>
<evidence type="ECO:0000259" key="1">
    <source>
        <dbReference type="Pfam" id="PF07238"/>
    </source>
</evidence>
<dbReference type="AlphaFoldDB" id="E6PHF3"/>
<dbReference type="SUPFAM" id="SSF141371">
    <property type="entry name" value="PilZ domain-like"/>
    <property type="match status" value="1"/>
</dbReference>
<protein>
    <recommendedName>
        <fullName evidence="1">PilZ domain-containing protein</fullName>
    </recommendedName>
</protein>
<dbReference type="GO" id="GO:0035438">
    <property type="term" value="F:cyclic-di-GMP binding"/>
    <property type="evidence" value="ECO:0007669"/>
    <property type="project" value="InterPro"/>
</dbReference>
<name>E6PHF3_9ZZZZ</name>
<dbReference type="Pfam" id="PF07238">
    <property type="entry name" value="PilZ"/>
    <property type="match status" value="1"/>
</dbReference>
<comment type="caution">
    <text evidence="2">The sequence shown here is derived from an EMBL/GenBank/DDBJ whole genome shotgun (WGS) entry which is preliminary data.</text>
</comment>
<gene>
    <name evidence="2" type="ORF">CARN1_1058</name>
</gene>
<feature type="domain" description="PilZ" evidence="1">
    <location>
        <begin position="12"/>
        <end position="116"/>
    </location>
</feature>
<organism evidence="2">
    <name type="scientific">mine drainage metagenome</name>
    <dbReference type="NCBI Taxonomy" id="410659"/>
    <lineage>
        <taxon>unclassified sequences</taxon>
        <taxon>metagenomes</taxon>
        <taxon>ecological metagenomes</taxon>
    </lineage>
</organism>
<proteinExistence type="predicted"/>
<accession>E6PHF3</accession>